<keyword evidence="11" id="KW-1185">Reference proteome</keyword>
<dbReference type="eggNOG" id="COG0193">
    <property type="taxonomic scope" value="Bacteria"/>
</dbReference>
<dbReference type="GO" id="GO:0000049">
    <property type="term" value="F:tRNA binding"/>
    <property type="evidence" value="ECO:0007669"/>
    <property type="project" value="UniProtKB-UniRule"/>
</dbReference>
<feature type="site" description="Stabilizes the basic form of H active site to accept a proton" evidence="7">
    <location>
        <position position="90"/>
    </location>
</feature>
<evidence type="ECO:0000313" key="10">
    <source>
        <dbReference type="EMBL" id="EHM09877.1"/>
    </source>
</evidence>
<evidence type="ECO:0000256" key="6">
    <source>
        <dbReference type="ARBA" id="ARBA00050038"/>
    </source>
</evidence>
<dbReference type="InterPro" id="IPR001328">
    <property type="entry name" value="Pept_tRNA_hydro"/>
</dbReference>
<comment type="catalytic activity">
    <reaction evidence="7 8">
        <text>an N-acyl-L-alpha-aminoacyl-tRNA + H2O = an N-acyl-L-amino acid + a tRNA + H(+)</text>
        <dbReference type="Rhea" id="RHEA:54448"/>
        <dbReference type="Rhea" id="RHEA-COMP:10123"/>
        <dbReference type="Rhea" id="RHEA-COMP:13883"/>
        <dbReference type="ChEBI" id="CHEBI:15377"/>
        <dbReference type="ChEBI" id="CHEBI:15378"/>
        <dbReference type="ChEBI" id="CHEBI:59874"/>
        <dbReference type="ChEBI" id="CHEBI:78442"/>
        <dbReference type="ChEBI" id="CHEBI:138191"/>
        <dbReference type="EC" id="3.1.1.29"/>
    </reaction>
</comment>
<keyword evidence="4 7" id="KW-0694">RNA-binding</keyword>
<evidence type="ECO:0000256" key="1">
    <source>
        <dbReference type="ARBA" id="ARBA00013260"/>
    </source>
</evidence>
<comment type="function">
    <text evidence="7">Hydrolyzes ribosome-free peptidyl-tRNAs (with 1 or more amino acids incorporated), which drop off the ribosome during protein synthesis, or as a result of ribosome stalling.</text>
</comment>
<dbReference type="AlphaFoldDB" id="H0URC1"/>
<dbReference type="GO" id="GO:0006515">
    <property type="term" value="P:protein quality control for misfolded or incompletely synthesized proteins"/>
    <property type="evidence" value="ECO:0007669"/>
    <property type="project" value="UniProtKB-UniRule"/>
</dbReference>
<dbReference type="GO" id="GO:0072344">
    <property type="term" value="P:rescue of stalled ribosome"/>
    <property type="evidence" value="ECO:0007669"/>
    <property type="project" value="UniProtKB-UniRule"/>
</dbReference>
<proteinExistence type="inferred from homology"/>
<feature type="binding site" evidence="7">
    <location>
        <position position="63"/>
    </location>
    <ligand>
        <name>tRNA</name>
        <dbReference type="ChEBI" id="CHEBI:17843"/>
    </ligand>
</feature>
<dbReference type="Gene3D" id="3.40.50.1470">
    <property type="entry name" value="Peptidyl-tRNA hydrolase"/>
    <property type="match status" value="1"/>
</dbReference>
<evidence type="ECO:0000313" key="11">
    <source>
        <dbReference type="Proteomes" id="UP000005730"/>
    </source>
</evidence>
<comment type="subcellular location">
    <subcellularLocation>
        <location evidence="7">Cytoplasm</location>
    </subcellularLocation>
</comment>
<dbReference type="InterPro" id="IPR036416">
    <property type="entry name" value="Pept_tRNA_hydro_sf"/>
</dbReference>
<dbReference type="InterPro" id="IPR018171">
    <property type="entry name" value="Pept_tRNA_hydro_CS"/>
</dbReference>
<dbReference type="PANTHER" id="PTHR17224:SF1">
    <property type="entry name" value="PEPTIDYL-TRNA HYDROLASE"/>
    <property type="match status" value="1"/>
</dbReference>
<comment type="subunit">
    <text evidence="7">Monomer.</text>
</comment>
<feature type="binding site" evidence="7">
    <location>
        <position position="65"/>
    </location>
    <ligand>
        <name>tRNA</name>
        <dbReference type="ChEBI" id="CHEBI:17843"/>
    </ligand>
</feature>
<dbReference type="GO" id="GO:0004045">
    <property type="term" value="F:peptidyl-tRNA hydrolase activity"/>
    <property type="evidence" value="ECO:0007669"/>
    <property type="project" value="UniProtKB-UniRule"/>
</dbReference>
<evidence type="ECO:0000256" key="3">
    <source>
        <dbReference type="ARBA" id="ARBA00022801"/>
    </source>
</evidence>
<dbReference type="EMBL" id="CM001377">
    <property type="protein sequence ID" value="EHM09877.1"/>
    <property type="molecule type" value="Genomic_DNA"/>
</dbReference>
<evidence type="ECO:0000256" key="5">
    <source>
        <dbReference type="ARBA" id="ARBA00038063"/>
    </source>
</evidence>
<comment type="similarity">
    <text evidence="5 7 9">Belongs to the PTH family.</text>
</comment>
<dbReference type="SUPFAM" id="SSF53178">
    <property type="entry name" value="Peptidyl-tRNA hydrolase-like"/>
    <property type="match status" value="1"/>
</dbReference>
<accession>H0URC1</accession>
<evidence type="ECO:0000256" key="4">
    <source>
        <dbReference type="ARBA" id="ARBA00022884"/>
    </source>
</evidence>
<protein>
    <recommendedName>
        <fullName evidence="6 7">Peptidyl-tRNA hydrolase</fullName>
        <shortName evidence="7">Pth</shortName>
        <ecNumber evidence="1 7">3.1.1.29</ecNumber>
    </recommendedName>
</protein>
<dbReference type="HAMAP" id="MF_00083">
    <property type="entry name" value="Pept_tRNA_hydro_bact"/>
    <property type="match status" value="1"/>
</dbReference>
<feature type="site" description="Discriminates between blocked and unblocked aminoacyl-tRNA" evidence="7">
    <location>
        <position position="7"/>
    </location>
</feature>
<keyword evidence="7" id="KW-0963">Cytoplasm</keyword>
<dbReference type="CDD" id="cd00462">
    <property type="entry name" value="PTH"/>
    <property type="match status" value="1"/>
</dbReference>
<dbReference type="HOGENOM" id="CLU_062456_4_2_0"/>
<dbReference type="NCBIfam" id="TIGR00447">
    <property type="entry name" value="pth"/>
    <property type="match status" value="1"/>
</dbReference>
<evidence type="ECO:0000256" key="9">
    <source>
        <dbReference type="RuleBase" id="RU004320"/>
    </source>
</evidence>
<dbReference type="EC" id="3.1.1.29" evidence="1 7"/>
<organism evidence="10 11">
    <name type="scientific">Thermanaerovibrio velox DSM 12556</name>
    <dbReference type="NCBI Taxonomy" id="926567"/>
    <lineage>
        <taxon>Bacteria</taxon>
        <taxon>Thermotogati</taxon>
        <taxon>Synergistota</taxon>
        <taxon>Synergistia</taxon>
        <taxon>Synergistales</taxon>
        <taxon>Synergistaceae</taxon>
        <taxon>Thermanaerovibrio</taxon>
    </lineage>
</organism>
<reference evidence="10 11" key="1">
    <citation type="submission" date="2011-10" db="EMBL/GenBank/DDBJ databases">
        <title>The Noncontiguous Finished genome of Thermanaerovibrio velox DSM 12556.</title>
        <authorList>
            <consortium name="US DOE Joint Genome Institute (JGI-PGF)"/>
            <person name="Lucas S."/>
            <person name="Copeland A."/>
            <person name="Lapidus A."/>
            <person name="Glavina del Rio T."/>
            <person name="Dalin E."/>
            <person name="Tice H."/>
            <person name="Bruce D."/>
            <person name="Goodwin L."/>
            <person name="Pitluck S."/>
            <person name="Peters L."/>
            <person name="Mikhailova N."/>
            <person name="Teshima H."/>
            <person name="Kyrpides N."/>
            <person name="Mavromatis K."/>
            <person name="Ivanova N."/>
            <person name="Markowitz V."/>
            <person name="Cheng J.-F."/>
            <person name="Hugenholtz P."/>
            <person name="Woyke T."/>
            <person name="Wu D."/>
            <person name="Spring S."/>
            <person name="Brambilla E.-M."/>
            <person name="Klenk H.-P."/>
            <person name="Eisen J.A."/>
        </authorList>
    </citation>
    <scope>NUCLEOTIDE SEQUENCE [LARGE SCALE GENOMIC DNA]</scope>
    <source>
        <strain evidence="10 11">DSM 12556</strain>
    </source>
</reference>
<comment type="function">
    <text evidence="7">Catalyzes the release of premature peptidyl moieties from peptidyl-tRNA molecules trapped in stalled 50S ribosomal subunits, and thus maintains levels of free tRNAs and 50S ribosomes.</text>
</comment>
<keyword evidence="2 7" id="KW-0820">tRNA-binding</keyword>
<dbReference type="PANTHER" id="PTHR17224">
    <property type="entry name" value="PEPTIDYL-TRNA HYDROLASE"/>
    <property type="match status" value="1"/>
</dbReference>
<evidence type="ECO:0000256" key="8">
    <source>
        <dbReference type="RuleBase" id="RU000673"/>
    </source>
</evidence>
<sequence length="193" mass="21061">MIVGLGNPGPQYVWTRHNAGWLVVDHLARAWGAGSPKDRFKSLFWDPACVEGEACCLMKPTTYMNLSGLAVAEAARYFKVPPEMIMVIYDDVALPFGRLRMRDRGSAGGQKGMASVIASLGTCEVPRLRIGVGSPEVPGMDLAKWVLSCLSEKEIGSWPFVARCAEDAIGLWIKLGVEKAMCRVNSKDFCHLG</sequence>
<feature type="binding site" evidence="7">
    <location>
        <position position="12"/>
    </location>
    <ligand>
        <name>tRNA</name>
        <dbReference type="ChEBI" id="CHEBI:17843"/>
    </ligand>
</feature>
<dbReference type="Proteomes" id="UP000005730">
    <property type="component" value="Chromosome"/>
</dbReference>
<name>H0URC1_9BACT</name>
<dbReference type="STRING" id="926567.TheveDRAFT_0721"/>
<dbReference type="GO" id="GO:0005737">
    <property type="term" value="C:cytoplasm"/>
    <property type="evidence" value="ECO:0007669"/>
    <property type="project" value="UniProtKB-SubCell"/>
</dbReference>
<comment type="caution">
    <text evidence="7">Lacks conserved residue(s) required for the propagation of feature annotation.</text>
</comment>
<evidence type="ECO:0000256" key="7">
    <source>
        <dbReference type="HAMAP-Rule" id="MF_00083"/>
    </source>
</evidence>
<dbReference type="Pfam" id="PF01195">
    <property type="entry name" value="Pept_tRNA_hydro"/>
    <property type="match status" value="1"/>
</dbReference>
<keyword evidence="3 7" id="KW-0378">Hydrolase</keyword>
<evidence type="ECO:0000256" key="2">
    <source>
        <dbReference type="ARBA" id="ARBA00022555"/>
    </source>
</evidence>
<feature type="active site" description="Proton acceptor" evidence="7">
    <location>
        <position position="17"/>
    </location>
</feature>
<gene>
    <name evidence="7" type="primary">pth</name>
    <name evidence="10" type="ORF">TheveDRAFT_0721</name>
</gene>
<dbReference type="FunFam" id="3.40.50.1470:FF:000001">
    <property type="entry name" value="Peptidyl-tRNA hydrolase"/>
    <property type="match status" value="1"/>
</dbReference>
<dbReference type="PROSITE" id="PS01195">
    <property type="entry name" value="PEPT_TRNA_HYDROL_1"/>
    <property type="match status" value="1"/>
</dbReference>